<keyword evidence="1" id="KW-0732">Signal</keyword>
<comment type="caution">
    <text evidence="2">The sequence shown here is derived from an EMBL/GenBank/DDBJ whole genome shotgun (WGS) entry which is preliminary data.</text>
</comment>
<feature type="chain" id="PRO_5045729231" description="Outer membrane protein beta-barrel domain-containing protein" evidence="1">
    <location>
        <begin position="23"/>
        <end position="181"/>
    </location>
</feature>
<reference evidence="2 3" key="1">
    <citation type="submission" date="2024-03" db="EMBL/GenBank/DDBJ databases">
        <title>Mouse gut bacterial collection (mGBC) of GemPharmatech.</title>
        <authorList>
            <person name="He Y."/>
            <person name="Dong L."/>
            <person name="Wu D."/>
            <person name="Gao X."/>
            <person name="Lin Z."/>
        </authorList>
    </citation>
    <scope>NUCLEOTIDE SEQUENCE [LARGE SCALE GENOMIC DNA]</scope>
    <source>
        <strain evidence="2 3">54-13</strain>
    </source>
</reference>
<accession>A0ABV4CV59</accession>
<keyword evidence="3" id="KW-1185">Reference proteome</keyword>
<evidence type="ECO:0000256" key="1">
    <source>
        <dbReference type="SAM" id="SignalP"/>
    </source>
</evidence>
<organism evidence="2 3">
    <name type="scientific">Heminiphilus faecis</name>
    <dbReference type="NCBI Taxonomy" id="2601703"/>
    <lineage>
        <taxon>Bacteria</taxon>
        <taxon>Pseudomonadati</taxon>
        <taxon>Bacteroidota</taxon>
        <taxon>Bacteroidia</taxon>
        <taxon>Bacteroidales</taxon>
        <taxon>Muribaculaceae</taxon>
        <taxon>Heminiphilus</taxon>
    </lineage>
</organism>
<name>A0ABV4CV59_9BACT</name>
<dbReference type="SUPFAM" id="SSF56925">
    <property type="entry name" value="OMPA-like"/>
    <property type="match status" value="1"/>
</dbReference>
<evidence type="ECO:0000313" key="3">
    <source>
        <dbReference type="Proteomes" id="UP001565200"/>
    </source>
</evidence>
<sequence length="181" mass="19800">MKRKLLLSVAIAIISVLTPAIADAQVVTIGGSASYWRNYKDDHTTFSIAFDANHGLSERWLIGLNAGFKLNREDGVSAHALTLNPYLRYVYFTHGILSLYMDGTVGFANEHIKDHSGNAFGLEAGLKPGISVRITDRAWFAAGLGFIGYRHSKYAESALGDRGFGVDFSSTSVSFGFYYAF</sequence>
<dbReference type="Proteomes" id="UP001565200">
    <property type="component" value="Unassembled WGS sequence"/>
</dbReference>
<dbReference type="RefSeq" id="WP_369863362.1">
    <property type="nucleotide sequence ID" value="NZ_JBCLPP010000014.1"/>
</dbReference>
<evidence type="ECO:0000313" key="2">
    <source>
        <dbReference type="EMBL" id="MEY8245263.1"/>
    </source>
</evidence>
<dbReference type="EMBL" id="JBCLPP010000014">
    <property type="protein sequence ID" value="MEY8245263.1"/>
    <property type="molecule type" value="Genomic_DNA"/>
</dbReference>
<gene>
    <name evidence="2" type="ORF">AAK873_06480</name>
</gene>
<dbReference type="InterPro" id="IPR011250">
    <property type="entry name" value="OMP/PagP_B-barrel"/>
</dbReference>
<evidence type="ECO:0008006" key="4">
    <source>
        <dbReference type="Google" id="ProtNLM"/>
    </source>
</evidence>
<feature type="signal peptide" evidence="1">
    <location>
        <begin position="1"/>
        <end position="22"/>
    </location>
</feature>
<proteinExistence type="predicted"/>
<protein>
    <recommendedName>
        <fullName evidence="4">Outer membrane protein beta-barrel domain-containing protein</fullName>
    </recommendedName>
</protein>